<gene>
    <name evidence="14" type="ORF">CLEI1391_LOCUS1321</name>
</gene>
<keyword evidence="12" id="KW-0414">Isoprene biosynthesis</keyword>
<dbReference type="PANTHER" id="PTHR43322">
    <property type="entry name" value="1-D-DEOXYXYLULOSE 5-PHOSPHATE SYNTHASE-RELATED"/>
    <property type="match status" value="1"/>
</dbReference>
<dbReference type="InterPro" id="IPR020826">
    <property type="entry name" value="Transketolase_BS"/>
</dbReference>
<evidence type="ECO:0000256" key="12">
    <source>
        <dbReference type="ARBA" id="ARBA00023229"/>
    </source>
</evidence>
<evidence type="ECO:0000259" key="13">
    <source>
        <dbReference type="SMART" id="SM00861"/>
    </source>
</evidence>
<dbReference type="CDD" id="cd02007">
    <property type="entry name" value="TPP_DXS"/>
    <property type="match status" value="1"/>
</dbReference>
<dbReference type="PROSITE" id="PS00802">
    <property type="entry name" value="TRANSKETOLASE_2"/>
    <property type="match status" value="1"/>
</dbReference>
<comment type="subunit">
    <text evidence="5">Homodimer.</text>
</comment>
<evidence type="ECO:0000256" key="4">
    <source>
        <dbReference type="ARBA" id="ARBA00011081"/>
    </source>
</evidence>
<dbReference type="InterPro" id="IPR029061">
    <property type="entry name" value="THDP-binding"/>
</dbReference>
<reference evidence="14" key="1">
    <citation type="submission" date="2021-01" db="EMBL/GenBank/DDBJ databases">
        <authorList>
            <person name="Corre E."/>
            <person name="Pelletier E."/>
            <person name="Niang G."/>
            <person name="Scheremetjew M."/>
            <person name="Finn R."/>
            <person name="Kale V."/>
            <person name="Holt S."/>
            <person name="Cochrane G."/>
            <person name="Meng A."/>
            <person name="Brown T."/>
            <person name="Cohen L."/>
        </authorList>
    </citation>
    <scope>NUCLEOTIDE SEQUENCE</scope>
    <source>
        <strain evidence="14">SAG 11-49</strain>
    </source>
</reference>
<dbReference type="InterPro" id="IPR033248">
    <property type="entry name" value="Transketolase_C"/>
</dbReference>
<protein>
    <recommendedName>
        <fullName evidence="6">1-deoxy-D-xylulose-5-phosphate synthase</fullName>
        <ecNumber evidence="6">2.2.1.7</ecNumber>
    </recommendedName>
</protein>
<comment type="similarity">
    <text evidence="4">Belongs to the transketolase family. DXPS subfamily.</text>
</comment>
<dbReference type="EMBL" id="HBFB01002580">
    <property type="protein sequence ID" value="CAD8665308.1"/>
    <property type="molecule type" value="Transcribed_RNA"/>
</dbReference>
<dbReference type="GO" id="GO:0009228">
    <property type="term" value="P:thiamine biosynthetic process"/>
    <property type="evidence" value="ECO:0007669"/>
    <property type="project" value="UniProtKB-KW"/>
</dbReference>
<keyword evidence="11" id="KW-0786">Thiamine pyrophosphate</keyword>
<evidence type="ECO:0000256" key="9">
    <source>
        <dbReference type="ARBA" id="ARBA00022842"/>
    </source>
</evidence>
<evidence type="ECO:0000313" key="14">
    <source>
        <dbReference type="EMBL" id="CAD8665308.1"/>
    </source>
</evidence>
<evidence type="ECO:0000256" key="6">
    <source>
        <dbReference type="ARBA" id="ARBA00013150"/>
    </source>
</evidence>
<dbReference type="SUPFAM" id="SSF52518">
    <property type="entry name" value="Thiamin diphosphate-binding fold (THDP-binding)"/>
    <property type="match status" value="2"/>
</dbReference>
<dbReference type="AlphaFoldDB" id="A0A7S0R2M6"/>
<dbReference type="NCBIfam" id="TIGR00204">
    <property type="entry name" value="dxs"/>
    <property type="match status" value="1"/>
</dbReference>
<evidence type="ECO:0000256" key="7">
    <source>
        <dbReference type="ARBA" id="ARBA00022679"/>
    </source>
</evidence>
<dbReference type="Pfam" id="PF02780">
    <property type="entry name" value="Transketolase_C"/>
    <property type="match status" value="1"/>
</dbReference>
<evidence type="ECO:0000256" key="10">
    <source>
        <dbReference type="ARBA" id="ARBA00022977"/>
    </source>
</evidence>
<sequence>MMLKGKLGAQCSGATSKRAVPAPSARVGKATTARTVKARNAVTDIPDEWDKLSVEEIDAWDPRGPPTPLLDTVNFPVHIKNFSNAQLRQLCKELRSDIVHTVSKTGGHLSSSLGVVELTVAMHYVFNAPEDKIIWDVGHQAYVHKILTGRREQMGGIRTTGGLSGFTKREESEYDPFGAGHSSTSISAGLGMAVGRDFKAKKNQVIAVIGDGAITGGMAYEAMNHAGFLDKNMIVILNDNQQVSLPTQYNNKNQDPVGGLSSALARLQANRPLRELREIAKGVTKQLPDVVQKATAKIDEYARGMISGTGSTLFEELGLYYIGPVDGHNVDDLVAVLSEVRAADTVGPVLIHVVTEKGRGYIPAETSQDKMHGVVKFDPRTGQQFTTKAKAMSYTNYFADALVAEAERDTRIIAVHAAMAGGTGLTRFEKRFSERCFDVGIAEQHAVTFAAGLACEGLAPFCTIYSTFMQRGYDQIVHDVSLQNLPVRFAMDRAGLVGADGATHCGAFDVTFMASLPNMVCMAPSNEAELINMVATAAAIDDRPSCFRFPRGNGLGLDLSAHGITKDLKGTPLEIGKGVVRRQGKDVCLLAYGSSANEALAAAEMMEKEGVSATVIDARFCKPLDTQLVRQAAKEHGVMISIEEGSIGGFAAHIMQFLALEGLLDSGRLKFRPMTLPDRFIEHGDYRDQLAEAGLTAGQIAATALQVMGRAKDAAKFSIGAR</sequence>
<dbReference type="GO" id="GO:0016114">
    <property type="term" value="P:terpenoid biosynthetic process"/>
    <property type="evidence" value="ECO:0007669"/>
    <property type="project" value="InterPro"/>
</dbReference>
<dbReference type="InterPro" id="IPR005475">
    <property type="entry name" value="Transketolase-like_Pyr-bd"/>
</dbReference>
<dbReference type="Gene3D" id="3.40.50.970">
    <property type="match status" value="2"/>
</dbReference>
<dbReference type="Pfam" id="PF13292">
    <property type="entry name" value="DXP_synthase_N"/>
    <property type="match status" value="1"/>
</dbReference>
<dbReference type="PROSITE" id="PS00801">
    <property type="entry name" value="TRANSKETOLASE_1"/>
    <property type="match status" value="1"/>
</dbReference>
<dbReference type="GO" id="GO:0008661">
    <property type="term" value="F:1-deoxy-D-xylulose-5-phosphate synthase activity"/>
    <property type="evidence" value="ECO:0007669"/>
    <property type="project" value="UniProtKB-EC"/>
</dbReference>
<dbReference type="Gene3D" id="3.40.50.920">
    <property type="match status" value="1"/>
</dbReference>
<evidence type="ECO:0000256" key="5">
    <source>
        <dbReference type="ARBA" id="ARBA00011738"/>
    </source>
</evidence>
<evidence type="ECO:0000256" key="2">
    <source>
        <dbReference type="ARBA" id="ARBA00001964"/>
    </source>
</evidence>
<dbReference type="GO" id="GO:0019288">
    <property type="term" value="P:isopentenyl diphosphate biosynthetic process, methylerythritol 4-phosphate pathway"/>
    <property type="evidence" value="ECO:0007669"/>
    <property type="project" value="UniProtKB-ARBA"/>
</dbReference>
<proteinExistence type="inferred from homology"/>
<keyword evidence="7" id="KW-0808">Transferase</keyword>
<dbReference type="Pfam" id="PF02779">
    <property type="entry name" value="Transket_pyr"/>
    <property type="match status" value="1"/>
</dbReference>
<keyword evidence="10" id="KW-0784">Thiamine biosynthesis</keyword>
<dbReference type="CDD" id="cd07033">
    <property type="entry name" value="TPP_PYR_DXS_TK_like"/>
    <property type="match status" value="1"/>
</dbReference>
<dbReference type="InterPro" id="IPR005477">
    <property type="entry name" value="Dxylulose-5-P_synthase"/>
</dbReference>
<dbReference type="EC" id="2.2.1.7" evidence="6"/>
<dbReference type="UniPathway" id="UPA00064">
    <property type="reaction ID" value="UER00091"/>
</dbReference>
<dbReference type="GO" id="GO:0046872">
    <property type="term" value="F:metal ion binding"/>
    <property type="evidence" value="ECO:0007669"/>
    <property type="project" value="UniProtKB-KW"/>
</dbReference>
<organism evidence="14">
    <name type="scientific">Chlamydomonas leiostraca</name>
    <dbReference type="NCBI Taxonomy" id="1034604"/>
    <lineage>
        <taxon>Eukaryota</taxon>
        <taxon>Viridiplantae</taxon>
        <taxon>Chlorophyta</taxon>
        <taxon>core chlorophytes</taxon>
        <taxon>Chlorophyceae</taxon>
        <taxon>CS clade</taxon>
        <taxon>Chlamydomonadales</taxon>
        <taxon>Chlamydomonadaceae</taxon>
        <taxon>Chlamydomonas</taxon>
    </lineage>
</organism>
<evidence type="ECO:0000256" key="3">
    <source>
        <dbReference type="ARBA" id="ARBA00004980"/>
    </source>
</evidence>
<comment type="cofactor">
    <cofactor evidence="2">
        <name>thiamine diphosphate</name>
        <dbReference type="ChEBI" id="CHEBI:58937"/>
    </cofactor>
</comment>
<dbReference type="FunFam" id="3.40.50.920:FF:000002">
    <property type="entry name" value="1-deoxy-D-xylulose-5-phosphate synthase"/>
    <property type="match status" value="1"/>
</dbReference>
<evidence type="ECO:0000256" key="1">
    <source>
        <dbReference type="ARBA" id="ARBA00001946"/>
    </source>
</evidence>
<dbReference type="PANTHER" id="PTHR43322:SF5">
    <property type="entry name" value="1-DEOXY-D-XYLULOSE-5-PHOSPHATE SYNTHASE, CHLOROPLASTIC"/>
    <property type="match status" value="1"/>
</dbReference>
<comment type="cofactor">
    <cofactor evidence="1">
        <name>Mg(2+)</name>
        <dbReference type="ChEBI" id="CHEBI:18420"/>
    </cofactor>
</comment>
<dbReference type="InterPro" id="IPR009014">
    <property type="entry name" value="Transketo_C/PFOR_II"/>
</dbReference>
<dbReference type="NCBIfam" id="NF003933">
    <property type="entry name" value="PRK05444.2-2"/>
    <property type="match status" value="1"/>
</dbReference>
<evidence type="ECO:0000256" key="11">
    <source>
        <dbReference type="ARBA" id="ARBA00023052"/>
    </source>
</evidence>
<name>A0A7S0R2M6_9CHLO</name>
<dbReference type="HAMAP" id="MF_00315">
    <property type="entry name" value="DXP_synth"/>
    <property type="match status" value="1"/>
</dbReference>
<evidence type="ECO:0000256" key="8">
    <source>
        <dbReference type="ARBA" id="ARBA00022723"/>
    </source>
</evidence>
<dbReference type="SMART" id="SM00861">
    <property type="entry name" value="Transket_pyr"/>
    <property type="match status" value="1"/>
</dbReference>
<dbReference type="SUPFAM" id="SSF52922">
    <property type="entry name" value="TK C-terminal domain-like"/>
    <property type="match status" value="1"/>
</dbReference>
<dbReference type="FunFam" id="3.40.50.970:FF:000005">
    <property type="entry name" value="1-deoxy-D-xylulose-5-phosphate synthase"/>
    <property type="match status" value="1"/>
</dbReference>
<keyword evidence="8" id="KW-0479">Metal-binding</keyword>
<comment type="pathway">
    <text evidence="3">Metabolic intermediate biosynthesis; 1-deoxy-D-xylulose 5-phosphate biosynthesis; 1-deoxy-D-xylulose 5-phosphate from D-glyceraldehyde 3-phosphate and pyruvate: step 1/1.</text>
</comment>
<feature type="domain" description="Transketolase-like pyrimidine-binding" evidence="13">
    <location>
        <begin position="392"/>
        <end position="557"/>
    </location>
</feature>
<dbReference type="InterPro" id="IPR049557">
    <property type="entry name" value="Transketolase_CS"/>
</dbReference>
<accession>A0A7S0R2M6</accession>
<keyword evidence="9" id="KW-0460">Magnesium</keyword>